<evidence type="ECO:0000313" key="5">
    <source>
        <dbReference type="Proteomes" id="UP001105220"/>
    </source>
</evidence>
<protein>
    <submittedName>
        <fullName evidence="4">Tox-SGS domain-containing protein</fullName>
    </submittedName>
</protein>
<dbReference type="Proteomes" id="UP001105220">
    <property type="component" value="Unplaced"/>
</dbReference>
<keyword evidence="2" id="KW-1133">Transmembrane helix</keyword>
<evidence type="ECO:0000256" key="1">
    <source>
        <dbReference type="SAM" id="MobiDB-lite"/>
    </source>
</evidence>
<feature type="transmembrane region" description="Helical" evidence="2">
    <location>
        <begin position="2795"/>
        <end position="2814"/>
    </location>
</feature>
<reference evidence="4" key="2">
    <citation type="submission" date="2020-05" db="UniProtKB">
        <authorList>
            <consortium name="EnsemblMetazoa"/>
        </authorList>
    </citation>
    <scope>IDENTIFICATION</scope>
    <source>
        <strain evidence="4">Ngousso</strain>
    </source>
</reference>
<dbReference type="Pfam" id="PF15651">
    <property type="entry name" value="Tox-SGS"/>
    <property type="match status" value="1"/>
</dbReference>
<dbReference type="InterPro" id="IPR006530">
    <property type="entry name" value="YD"/>
</dbReference>
<feature type="transmembrane region" description="Helical" evidence="2">
    <location>
        <begin position="2868"/>
        <end position="2886"/>
    </location>
</feature>
<feature type="domain" description="Tox-SGS" evidence="3">
    <location>
        <begin position="3132"/>
        <end position="3214"/>
    </location>
</feature>
<dbReference type="NCBIfam" id="TIGR01643">
    <property type="entry name" value="YD_repeat_2x"/>
    <property type="match status" value="1"/>
</dbReference>
<dbReference type="VEuPathDB" id="VectorBase:ACON2_029224"/>
<evidence type="ECO:0000313" key="4">
    <source>
        <dbReference type="EnsemblMetazoa" id="ACON009918-PA"/>
    </source>
</evidence>
<dbReference type="VEuPathDB" id="VectorBase:ACON009918"/>
<dbReference type="PANTHER" id="PTHR32305:SF15">
    <property type="entry name" value="PROTEIN RHSA-RELATED"/>
    <property type="match status" value="1"/>
</dbReference>
<dbReference type="EnsemblMetazoa" id="ACON009918-RA">
    <property type="protein sequence ID" value="ACON009918-PA"/>
    <property type="gene ID" value="ACON009918"/>
</dbReference>
<dbReference type="InterPro" id="IPR028901">
    <property type="entry name" value="Tox-SGS_dom"/>
</dbReference>
<feature type="transmembrane region" description="Helical" evidence="2">
    <location>
        <begin position="2763"/>
        <end position="2789"/>
    </location>
</feature>
<keyword evidence="5" id="KW-1185">Reference proteome</keyword>
<dbReference type="Gene3D" id="2.180.10.10">
    <property type="entry name" value="RHS repeat-associated core"/>
    <property type="match status" value="2"/>
</dbReference>
<dbReference type="InterPro" id="IPR022385">
    <property type="entry name" value="Rhs_assc_core"/>
</dbReference>
<name>A0A6E8W045_ANOCL</name>
<proteinExistence type="predicted"/>
<evidence type="ECO:0000256" key="2">
    <source>
        <dbReference type="SAM" id="Phobius"/>
    </source>
</evidence>
<evidence type="ECO:0000259" key="3">
    <source>
        <dbReference type="Pfam" id="PF15651"/>
    </source>
</evidence>
<dbReference type="NCBIfam" id="TIGR03696">
    <property type="entry name" value="Rhs_assc_core"/>
    <property type="match status" value="1"/>
</dbReference>
<keyword evidence="2" id="KW-0472">Membrane</keyword>
<feature type="compositionally biased region" description="Basic and acidic residues" evidence="1">
    <location>
        <begin position="1289"/>
        <end position="1304"/>
    </location>
</feature>
<sequence>MADLDQPVQLPVQTITDTNVHDLVEVKKIANNTVFVRKNRALLIYQLSNKDYTEVFHEDDFFSLTTPNANYPWHVYEPSSLIVRSSKGIEVYQWNKPDLKLQYTVSKYHDHSGYGSSRNTFLIGQIFPSQHHIGIISRLNSDVQFRSLDLSKAKTTVRLLKKPPSLDSEWKSSTSTIQLIEQLDNNKQLAIALRTESKLMLFRFNNQYNLEKLTTIDEFPSKDTDYDRIMFAKFGTTSYNDLLHFSTEGLMIYRFNDTAKVFQKIFYSSAFSKLRGWDGRSIDTVTPLNFGGDDQDELVYSGPKGLSLLQVNATTNPYELNEVALETAANQIVRYSFLKLAQKHNFTNVLQLFLHTSNGLIHVNIQPSIEGVETKPIVPANPVISTEQKELIPIPEIIPNRYHAGWLHDQLDMGSMLHPINAYNGAVELMIPIIDIPAPFGIPIRKIIKYKNVEYNNELGLGWSFPLDYIVLDRQSSAFEQDHVYSLVKENQRIIMMLQPTKDNGPKSEEKHFTIDGYPDIGIVFNTKRSYWKLSMDNRIMTYIALLQFQTVKACPLWPLCGSASRQTQTFTSQWYLNQEDNTDTGLRILYFYDLIKNKTDIRLTSINFSDDSMIDLSYSEDRLADITVATHQFIQHLTFHYSKDVKPLLQTIQQSDHKLFDFEYDQHQRLSKIIYPNGAEWKPEYAQVTLNPTSLKKTMEITGSEANVYYGPDYAVVVDANLIDGRLLLHIRDPLGGISSNKTDSTETVYTLNDIKRYLVHAIENLIVVIVIYDKCKDVAILQYTSDRWRQQKYYDEFPLDGTITTGSAFVLLSDKTSLRLITTTTDHQLSEVELRPNLPANFVVKAFAHGYATYDGRLEIFLLQQNGEWVTVKAAPEKVNYFNEIDKFISSFEINSELRQSIQRGLTADMLGSYRQAIILKAPFLQKDVLNIHVRFFMLSLENKPHVFDCYTTVIPHTVLTQYNYTVNTDEKDSFVLGYRLVKKKYHLYVKKSTGPHAVELNKYMKAARQEMSKHRKGSAEWNKINNEAHKTTREESQRIYKAVKDAVVFALDLSQFGMLTNQEGVLTGNHQITYDGFHWNKRLLDEDTIRLRKVNQNLSADYRLVKAHDKDTFKIVSIATGETLFDTNTTKSEELQLTVPYYAQSQPQGSPLRLYFFASKQIVTFPDEERLNRASNQIAIVTTHQANTTAQFLVFRCMKYFLNPNVTVLGGQTLAYIDETDRKTAYLYDPQDVQLSVDGIVFRKIKIATGADTSRFGWYEQTIDIATGNTVRKAIAADGREVLDRKLRDQEEKRRQSEKQDTSAQSDIMISDASGRHPIVDLGPYRLVDEMVSYYGFEPYERNHFGKEKKWTFDKTLIKSQNGNSFLTLSQPEHKLAGVFTPQEPLMNYVISCWVRTSKALKLGDTVDIVAVDVLVEKGEEKKISLRKAEVKQRIGSWNYVETIVDTTHFPTETKLVFDISFIPSTTHGRIDIDHIRFSPLSMPFAANIYEPARGSVSALLSSSGLMKRYLYNCNGKRTTVFSEQGMVEEFITESKAVYTRESGRRPCVIEMKPRKSAWAMESGWDNKIHSNGSVFKTFDETWATLAVRFLYSLKPNDNGMRFVWRGKECYLPCPVQSVTNCRQLPRRGEILIFITSLRVSVWLEGVVVQETLLEDVKSDAERKLTLHLSRTAEITEFFEMYDSTLKVTYQQLSGQPVQVLEYESPDTVRVREILYDDIERPILQTKWTKVHPENDAKMFEFHENFILNFDNATQLLTGKVAELNPSCEGYPYTHTIYGNDPTENKRLQGLPGKDYTVDGKYKRSYSYEPHNLLLSNLFPPREGFHHKAVQLPGGAVRVTIENAKGKKVAKYSKVGSYENRLSTWRYGSNDKLQQELPPIYHYRAHTSTMENVPFFVANYTSEQMQLQQQWEVRYNYDNANRLIRKRTPDGGIWQYLYDKQGILRFSLHKEHNETLDRVIHFTYVSDDKVAREALVHLNETECIELVDSGVAPNSTNFIDTLYGEYDDDPNLRYRSAFATRRIGGDQMTEYLVYDQSKRVLKKVYVINTLNTSYSIDYEYENDNLRSIKYPFGAGGEPFRLIYDWNGNGDIISIRESTMTEPMFEFSYNADGMVETMNVRTDPTHTFQRNFTYNEPGFLIKLADNYLTESVSYLETDSYGQDSYTPIYEGLISKTFFTAHWQKATSPLRNGIYTEYLMSDNMNRAQASLCLEVLKRTGYIDENNLVNRTLYGDMNDDLPFVCGKRLALNHLSKVLSTRSFPYQYGHRYDYDDHDQLIKAKYFHGLEELKLAPLTYHTFHKEIKGIDEAKSKNIWDALREKSFLTTDCTNPSLCHGREGTKSIFSDFIHQHRYSHHLKLMLSKAISARKGLDVKTFEEKCTRWIEGSNMILKACANLKEEMMKHKMFGESADAPVASLSEGFRKALQIYNSHVPDIVGVLNNHFMTALGRSAGDVQSYEIDANGNHRKFYTGFSRYRLEYQEGTNKITKLYRQQFDRAQDDGEEFTMAHDSDGAVIQAEHKGIKHMAYDKLLQRVSEIEMTDGRKILYQYDVRAERTFKQVRAKDETVLSEKYYIRDANGFVLMDIDMAYLTNDHPPDVRVTSYIYKDQQLIGFVRNDKLYGVITDHEGSVRLVVREGEVVAAYDYLPYGQIFRRFGTDLDGQISYLYTGQEWEPETGLYNYRARLYDPDIGRFYQMDPKEQYPSPYVYAGNSPVSLIDPDGELAFAISCIIMAIIGAYIGASAAAQSWNPLEWNWKSKSLWLGMIGGALTGLSIPFNLTASIAYFVGMGLSLSASIGVMIGSGITFGYFALAASSGSWDPRNFDFSSPGTWNALLGGIATSAFIVTNPNQLINTFRSITTTLGRALFVTATVAITITFAYLFGALKMGGEFDMTKWDYSDPRLYHGILDAYVTASFTMIMVRNIPNTIKSLGRKIETGLDRLAETEVFFRAKQLMRGGDWSTKLSNARFFMAANAKAIGDLQRGIIPIAFYTFIVTLRMVDAYEKSSIPGFSVFLQILSTAVMTRGFTNRVVKPLIPKRIDAPLAQKLIAPETYENSSGRYSSSGANSLGSFLSYLRIPLDWFLNYHENTPEGEQVHDNTIQRYKSHYKRTSKHSMIENCYPVTHGELNYVNCYSDQGLVTIFSKVEAILQTHDEYRNCLPLTYDGVRGISCDGEQSTLLAVQLEPPRLFEYVDSWLLLAHVAPAAVREVKRIVQNFFGWGSSSSRTTKDLPEIRKYLQKRLENGLSDLELLQSQAVANRSDMDWFGCMLEDLREDVQEYLKHGHGNGNILMERLKALHTDALEEIELHKGNLALDNLFQRENLLGANPTVAESGIGLVQQNIAASCCTSSSIRCLST</sequence>
<reference key="1">
    <citation type="journal article" date="2019" name="Genes (Basel)">
        <title>A High-Quality De novo Genome Assembly from a Single Mosquito Using PacBio Sequencing.</title>
        <authorList>
            <person name="Kingan S.B."/>
            <person name="Heaton H."/>
            <person name="Cudini J."/>
            <person name="Lambert C.C."/>
            <person name="Baybayan P."/>
            <person name="Galvin B.D."/>
            <person name="Durbin R."/>
            <person name="Korlach J."/>
            <person name="Lawniczak M.K.N."/>
        </authorList>
    </citation>
    <scope>NUCLEOTIDE SEQUENCE [LARGE SCALE GENOMIC DNA]</scope>
    <source>
        <strain>Mali-NIH</strain>
    </source>
</reference>
<dbReference type="VEuPathDB" id="VectorBase:ACMO_002961"/>
<dbReference type="InterPro" id="IPR050708">
    <property type="entry name" value="T6SS_VgrG/RHS"/>
</dbReference>
<accession>A0A6E8W045</accession>
<keyword evidence="2" id="KW-0812">Transmembrane</keyword>
<dbReference type="VEuPathDB" id="VectorBase:ACMO_007188"/>
<feature type="transmembrane region" description="Helical" evidence="2">
    <location>
        <begin position="2726"/>
        <end position="2751"/>
    </location>
</feature>
<feature type="region of interest" description="Disordered" evidence="1">
    <location>
        <begin position="1289"/>
        <end position="1309"/>
    </location>
</feature>
<dbReference type="PANTHER" id="PTHR32305">
    <property type="match status" value="1"/>
</dbReference>
<organism evidence="4 5">
    <name type="scientific">Anopheles coluzzii</name>
    <name type="common">African malaria mosquito</name>
    <dbReference type="NCBI Taxonomy" id="1518534"/>
    <lineage>
        <taxon>Eukaryota</taxon>
        <taxon>Metazoa</taxon>
        <taxon>Ecdysozoa</taxon>
        <taxon>Arthropoda</taxon>
        <taxon>Hexapoda</taxon>
        <taxon>Insecta</taxon>
        <taxon>Pterygota</taxon>
        <taxon>Neoptera</taxon>
        <taxon>Endopterygota</taxon>
        <taxon>Diptera</taxon>
        <taxon>Nematocera</taxon>
        <taxon>Culicoidea</taxon>
        <taxon>Culicidae</taxon>
        <taxon>Anophelinae</taxon>
        <taxon>Anopheles</taxon>
    </lineage>
</organism>